<keyword evidence="1" id="KW-0597">Phosphoprotein</keyword>
<evidence type="ECO:0000313" key="3">
    <source>
        <dbReference type="EMBL" id="WWX21546.1"/>
    </source>
</evidence>
<accession>A0ABZ2ISX8</accession>
<dbReference type="InterPro" id="IPR011006">
    <property type="entry name" value="CheY-like_superfamily"/>
</dbReference>
<dbReference type="RefSeq" id="WP_338667205.1">
    <property type="nucleotide sequence ID" value="NZ_CP146609.1"/>
</dbReference>
<dbReference type="SMART" id="SM00448">
    <property type="entry name" value="REC"/>
    <property type="match status" value="1"/>
</dbReference>
<protein>
    <submittedName>
        <fullName evidence="3">Response regulator</fullName>
    </submittedName>
</protein>
<dbReference type="InterPro" id="IPR052048">
    <property type="entry name" value="ST_Response_Regulator"/>
</dbReference>
<feature type="modified residue" description="4-aspartylphosphate" evidence="1">
    <location>
        <position position="55"/>
    </location>
</feature>
<dbReference type="PANTHER" id="PTHR43228:SF1">
    <property type="entry name" value="TWO-COMPONENT RESPONSE REGULATOR ARR22"/>
    <property type="match status" value="1"/>
</dbReference>
<dbReference type="PANTHER" id="PTHR43228">
    <property type="entry name" value="TWO-COMPONENT RESPONSE REGULATOR"/>
    <property type="match status" value="1"/>
</dbReference>
<feature type="domain" description="Response regulatory" evidence="2">
    <location>
        <begin position="2"/>
        <end position="129"/>
    </location>
</feature>
<proteinExistence type="predicted"/>
<dbReference type="PROSITE" id="PS50110">
    <property type="entry name" value="RESPONSE_REGULATORY"/>
    <property type="match status" value="1"/>
</dbReference>
<keyword evidence="4" id="KW-1185">Reference proteome</keyword>
<dbReference type="SUPFAM" id="SSF52172">
    <property type="entry name" value="CheY-like"/>
    <property type="match status" value="1"/>
</dbReference>
<dbReference type="Pfam" id="PF00072">
    <property type="entry name" value="Response_reg"/>
    <property type="match status" value="1"/>
</dbReference>
<dbReference type="EMBL" id="CP146609">
    <property type="protein sequence ID" value="WWX21546.1"/>
    <property type="molecule type" value="Genomic_DNA"/>
</dbReference>
<evidence type="ECO:0000256" key="1">
    <source>
        <dbReference type="PROSITE-ProRule" id="PRU00169"/>
    </source>
</evidence>
<dbReference type="Gene3D" id="3.40.50.2300">
    <property type="match status" value="1"/>
</dbReference>
<evidence type="ECO:0000259" key="2">
    <source>
        <dbReference type="PROSITE" id="PS50110"/>
    </source>
</evidence>
<dbReference type="InterPro" id="IPR001789">
    <property type="entry name" value="Sig_transdc_resp-reg_receiver"/>
</dbReference>
<gene>
    <name evidence="3" type="ORF">V8V93_13975</name>
</gene>
<dbReference type="Proteomes" id="UP001385389">
    <property type="component" value="Chromosome"/>
</dbReference>
<evidence type="ECO:0000313" key="4">
    <source>
        <dbReference type="Proteomes" id="UP001385389"/>
    </source>
</evidence>
<sequence length="131" mass="14709">MRFLIVDDDESIYLFLQVILAPYGECVTAATGECAVEMFSRARDEGCPYDVVLMDVLMPGMDGHQAAELMRAREKKDGVSESDSFKLAMITCVVDDTSVDKAFFNTRASIYIVKPLDRDKVVSELKEHFII</sequence>
<reference evidence="3 4" key="1">
    <citation type="submission" date="2024-03" db="EMBL/GenBank/DDBJ databases">
        <title>Phenotype and Genome Characterization of a Sulfate-Reducing Bacterium Pseudodesulfovibrio sp. strain 5S69, isolated from Petroleum Reservoir in Tatarstan (Russia).</title>
        <authorList>
            <person name="Bidzhieva S.K."/>
            <person name="Kadnikov V."/>
            <person name="Tourova T.P."/>
            <person name="Samigullina S.R."/>
            <person name="Sokolova D.S."/>
            <person name="Poltaraus A.B."/>
            <person name="Avtukh A.N."/>
            <person name="Tereshina V.M."/>
            <person name="Mardanov A.V."/>
            <person name="Nazina T.N."/>
        </authorList>
    </citation>
    <scope>NUCLEOTIDE SEQUENCE [LARGE SCALE GENOMIC DNA]</scope>
    <source>
        <strain evidence="3 4">5S69</strain>
    </source>
</reference>
<name>A0ABZ2ISX8_9BACT</name>
<organism evidence="3 4">
    <name type="scientific">Pseudodesulfovibrio methanolicus</name>
    <dbReference type="NCBI Taxonomy" id="3126690"/>
    <lineage>
        <taxon>Bacteria</taxon>
        <taxon>Pseudomonadati</taxon>
        <taxon>Thermodesulfobacteriota</taxon>
        <taxon>Desulfovibrionia</taxon>
        <taxon>Desulfovibrionales</taxon>
        <taxon>Desulfovibrionaceae</taxon>
    </lineage>
</organism>